<keyword evidence="3" id="KW-1185">Reference proteome</keyword>
<dbReference type="EMBL" id="MPUH01000277">
    <property type="protein sequence ID" value="OMJ84206.1"/>
    <property type="molecule type" value="Genomic_DNA"/>
</dbReference>
<protein>
    <submittedName>
        <fullName evidence="2">Uncharacterized protein</fullName>
    </submittedName>
</protein>
<sequence>MFPNTESFKISYFSINDPTHQNQAKSSEDSTFEWHASKKNKTMNAKKLNQSNLNIKMHPRNKIKALNTRKVDMLKKNNHEAKTGNRCFSLNLKCLRLDLDYANEAKQS</sequence>
<dbReference type="AlphaFoldDB" id="A0A1R2C5C4"/>
<evidence type="ECO:0000313" key="3">
    <source>
        <dbReference type="Proteomes" id="UP000187209"/>
    </source>
</evidence>
<evidence type="ECO:0000313" key="2">
    <source>
        <dbReference type="EMBL" id="OMJ84206.1"/>
    </source>
</evidence>
<feature type="region of interest" description="Disordered" evidence="1">
    <location>
        <begin position="39"/>
        <end position="58"/>
    </location>
</feature>
<comment type="caution">
    <text evidence="2">The sequence shown here is derived from an EMBL/GenBank/DDBJ whole genome shotgun (WGS) entry which is preliminary data.</text>
</comment>
<gene>
    <name evidence="2" type="ORF">SteCoe_14761</name>
</gene>
<name>A0A1R2C5C4_9CILI</name>
<organism evidence="2 3">
    <name type="scientific">Stentor coeruleus</name>
    <dbReference type="NCBI Taxonomy" id="5963"/>
    <lineage>
        <taxon>Eukaryota</taxon>
        <taxon>Sar</taxon>
        <taxon>Alveolata</taxon>
        <taxon>Ciliophora</taxon>
        <taxon>Postciliodesmatophora</taxon>
        <taxon>Heterotrichea</taxon>
        <taxon>Heterotrichida</taxon>
        <taxon>Stentoridae</taxon>
        <taxon>Stentor</taxon>
    </lineage>
</organism>
<proteinExistence type="predicted"/>
<evidence type="ECO:0000256" key="1">
    <source>
        <dbReference type="SAM" id="MobiDB-lite"/>
    </source>
</evidence>
<accession>A0A1R2C5C4</accession>
<reference evidence="2 3" key="1">
    <citation type="submission" date="2016-11" db="EMBL/GenBank/DDBJ databases">
        <title>The macronuclear genome of Stentor coeruleus: a giant cell with tiny introns.</title>
        <authorList>
            <person name="Slabodnick M."/>
            <person name="Ruby J.G."/>
            <person name="Reiff S.B."/>
            <person name="Swart E.C."/>
            <person name="Gosai S."/>
            <person name="Prabakaran S."/>
            <person name="Witkowska E."/>
            <person name="Larue G.E."/>
            <person name="Fisher S."/>
            <person name="Freeman R.M."/>
            <person name="Gunawardena J."/>
            <person name="Chu W."/>
            <person name="Stover N.A."/>
            <person name="Gregory B.D."/>
            <person name="Nowacki M."/>
            <person name="Derisi J."/>
            <person name="Roy S.W."/>
            <person name="Marshall W.F."/>
            <person name="Sood P."/>
        </authorList>
    </citation>
    <scope>NUCLEOTIDE SEQUENCE [LARGE SCALE GENOMIC DNA]</scope>
    <source>
        <strain evidence="2">WM001</strain>
    </source>
</reference>
<dbReference type="Proteomes" id="UP000187209">
    <property type="component" value="Unassembled WGS sequence"/>
</dbReference>